<dbReference type="SMART" id="SM00116">
    <property type="entry name" value="CBS"/>
    <property type="match status" value="2"/>
</dbReference>
<evidence type="ECO:0000256" key="1">
    <source>
        <dbReference type="ARBA" id="ARBA00023122"/>
    </source>
</evidence>
<dbReference type="OrthoDB" id="9783590at2"/>
<dbReference type="SUPFAM" id="SSF54631">
    <property type="entry name" value="CBS-domain pair"/>
    <property type="match status" value="1"/>
</dbReference>
<dbReference type="PROSITE" id="PS50914">
    <property type="entry name" value="BON"/>
    <property type="match status" value="1"/>
</dbReference>
<keyword evidence="6" id="KW-1185">Reference proteome</keyword>
<evidence type="ECO:0000313" key="6">
    <source>
        <dbReference type="Proteomes" id="UP000186406"/>
    </source>
</evidence>
<reference evidence="5 6" key="1">
    <citation type="submission" date="2016-12" db="EMBL/GenBank/DDBJ databases">
        <authorList>
            <person name="Song W.-J."/>
            <person name="Kurnit D.M."/>
        </authorList>
    </citation>
    <scope>NUCLEOTIDE SEQUENCE [LARGE SCALE GENOMIC DNA]</scope>
    <source>
        <strain evidence="5 6">DSM 19599</strain>
    </source>
</reference>
<proteinExistence type="predicted"/>
<dbReference type="InterPro" id="IPR046342">
    <property type="entry name" value="CBS_dom_sf"/>
</dbReference>
<gene>
    <name evidence="5" type="ORF">SAMN02745172_00955</name>
</gene>
<evidence type="ECO:0000259" key="4">
    <source>
        <dbReference type="PROSITE" id="PS51371"/>
    </source>
</evidence>
<dbReference type="InterPro" id="IPR017080">
    <property type="entry name" value="UCP036990_CBS_BON"/>
</dbReference>
<feature type="domain" description="CBS" evidence="4">
    <location>
        <begin position="93"/>
        <end position="148"/>
    </location>
</feature>
<dbReference type="InterPro" id="IPR007055">
    <property type="entry name" value="BON_dom"/>
</dbReference>
<evidence type="ECO:0000259" key="3">
    <source>
        <dbReference type="PROSITE" id="PS50914"/>
    </source>
</evidence>
<dbReference type="Pfam" id="PF00571">
    <property type="entry name" value="CBS"/>
    <property type="match status" value="2"/>
</dbReference>
<dbReference type="PIRSF" id="PIRSF036990">
    <property type="entry name" value="UCP036990_CBS_BON"/>
    <property type="match status" value="1"/>
</dbReference>
<accession>A0A1M7ZBX0</accession>
<dbReference type="Pfam" id="PF04972">
    <property type="entry name" value="BON"/>
    <property type="match status" value="1"/>
</dbReference>
<dbReference type="AlphaFoldDB" id="A0A1M7ZBX0"/>
<feature type="domain" description="CBS" evidence="4">
    <location>
        <begin position="7"/>
        <end position="62"/>
    </location>
</feature>
<dbReference type="EMBL" id="FRXO01000002">
    <property type="protein sequence ID" value="SHO62350.1"/>
    <property type="molecule type" value="Genomic_DNA"/>
</dbReference>
<protein>
    <submittedName>
        <fullName evidence="5">BON domain-containing protein</fullName>
    </submittedName>
</protein>
<sequence>MNVADIMTRGVIGVTPETTVAEAVRLMLDSRISGLPVLDDGKLVGIVTEGDLIRRAEIGTERRMPWWRSILAGPGREAERYVATHAIKIGDLMTTDVDTVAPGEPLSDAVEVMNRRAIKRLPVVEDGKLVGIVSRADLLRALLAAFTEPAPNPHSDAEIKAAVVAELGSHPWGRDGVIEVNVSKGVVDLQGTIFDERIRTAARVAAEGVPGVTQVTDHLVWIEPMSGIVMLPPDIKSPYER</sequence>
<dbReference type="Gene3D" id="3.10.580.10">
    <property type="entry name" value="CBS-domain"/>
    <property type="match status" value="1"/>
</dbReference>
<dbReference type="RefSeq" id="WP_073626169.1">
    <property type="nucleotide sequence ID" value="NZ_FRXO01000002.1"/>
</dbReference>
<feature type="domain" description="BON" evidence="3">
    <location>
        <begin position="155"/>
        <end position="223"/>
    </location>
</feature>
<dbReference type="STRING" id="1123029.SAMN02745172_00955"/>
<evidence type="ECO:0000256" key="2">
    <source>
        <dbReference type="PROSITE-ProRule" id="PRU00703"/>
    </source>
</evidence>
<dbReference type="PANTHER" id="PTHR43080:SF26">
    <property type="entry name" value="REGULATORY PROTEIN"/>
    <property type="match status" value="1"/>
</dbReference>
<evidence type="ECO:0000313" key="5">
    <source>
        <dbReference type="EMBL" id="SHO62350.1"/>
    </source>
</evidence>
<dbReference type="PANTHER" id="PTHR43080">
    <property type="entry name" value="CBS DOMAIN-CONTAINING PROTEIN CBSX3, MITOCHONDRIAL"/>
    <property type="match status" value="1"/>
</dbReference>
<organism evidence="5 6">
    <name type="scientific">Pseudoxanthobacter soli DSM 19599</name>
    <dbReference type="NCBI Taxonomy" id="1123029"/>
    <lineage>
        <taxon>Bacteria</taxon>
        <taxon>Pseudomonadati</taxon>
        <taxon>Pseudomonadota</taxon>
        <taxon>Alphaproteobacteria</taxon>
        <taxon>Hyphomicrobiales</taxon>
        <taxon>Segnochrobactraceae</taxon>
        <taxon>Pseudoxanthobacter</taxon>
    </lineage>
</organism>
<dbReference type="Gene3D" id="3.30.1340.30">
    <property type="match status" value="1"/>
</dbReference>
<dbReference type="InterPro" id="IPR000644">
    <property type="entry name" value="CBS_dom"/>
</dbReference>
<name>A0A1M7ZBX0_9HYPH</name>
<keyword evidence="1 2" id="KW-0129">CBS domain</keyword>
<dbReference type="InterPro" id="IPR051257">
    <property type="entry name" value="Diverse_CBS-Domain"/>
</dbReference>
<dbReference type="PROSITE" id="PS51371">
    <property type="entry name" value="CBS"/>
    <property type="match status" value="2"/>
</dbReference>
<dbReference type="CDD" id="cd04586">
    <property type="entry name" value="CBS_pair_BON_assoc"/>
    <property type="match status" value="1"/>
</dbReference>
<dbReference type="Proteomes" id="UP000186406">
    <property type="component" value="Unassembled WGS sequence"/>
</dbReference>